<name>A0A2I7G2W7_9VIRU</name>
<dbReference type="EMBL" id="KY608910">
    <property type="protein sequence ID" value="AUQ43988.1"/>
    <property type="molecule type" value="Genomic_DNA"/>
</dbReference>
<evidence type="ECO:0000313" key="2">
    <source>
        <dbReference type="EMBL" id="AUQ43988.1"/>
    </source>
</evidence>
<dbReference type="OrthoDB" id="40859at10239"/>
<feature type="domain" description="EGF-like" evidence="1">
    <location>
        <begin position="269"/>
        <end position="314"/>
    </location>
</feature>
<dbReference type="PROSITE" id="PS00022">
    <property type="entry name" value="EGF_1"/>
    <property type="match status" value="1"/>
</dbReference>
<dbReference type="SUPFAM" id="SSF57196">
    <property type="entry name" value="EGF/Laminin"/>
    <property type="match status" value="1"/>
</dbReference>
<dbReference type="RefSeq" id="YP_009551733.1">
    <property type="nucleotide sequence ID" value="NC_040536.1"/>
</dbReference>
<reference evidence="2" key="1">
    <citation type="journal article" date="2021" name="Virus">
        <title>The discovery, distribution and diversity of DNA viruses associated with Drosophila melanogaster in Europe.</title>
        <authorList>
            <person name="Wallace M.A."/>
            <person name="Coffman K.A."/>
            <person name="Gilbert C."/>
            <person name="Ravindran S."/>
            <person name="Albery G.F."/>
            <person name="Abbott J."/>
            <person name="Argyridou E."/>
            <person name="Bellosta P."/>
            <person name="Betancourt A.J."/>
            <person name="Colinet H."/>
            <person name="Eric K."/>
            <person name="Glaser-Schmitt A."/>
            <person name="Grath S."/>
            <person name="Jelic M."/>
            <person name="Kankare M."/>
            <person name="Kozeretska I."/>
            <person name="Loeschcke V."/>
            <person name="Montchamp-Moreau C."/>
            <person name="Ometto L."/>
            <person name="Onder B.S."/>
            <person name="Orengo D.J."/>
            <person name="Parsch J."/>
            <person name="Pascual M."/>
            <person name="Patenkovic A."/>
            <person name="Puerma E."/>
            <person name="Ritchie M.G."/>
            <person name="Rota-Stabelli O."/>
            <person name="Schou M.F."/>
            <person name="Serga S.V."/>
            <person name="Stamenkovic-Radak M."/>
            <person name="Tanaskovic M."/>
            <person name="Veselinovic M.S."/>
            <person name="Vieira J."/>
            <person name="Vieira C.P."/>
            <person name="Kapun M."/>
            <person name="Flatt T."/>
            <person name="Gonzalez J."/>
            <person name="Staubach F."/>
            <person name="Obbard D.J."/>
        </authorList>
    </citation>
    <scope>NUCLEOTIDE SEQUENCE</scope>
    <source>
        <strain evidence="2">SRR3939042_Esparto_2012</strain>
    </source>
</reference>
<dbReference type="PROSITE" id="PS50026">
    <property type="entry name" value="EGF_3"/>
    <property type="match status" value="1"/>
</dbReference>
<keyword evidence="3" id="KW-1185">Reference proteome</keyword>
<sequence length="319" mass="37153">MACLLILLVFIFYTSYILYVHGENVNFNSINKNNSQHLKYKLNVHNPIDHRLIKQLTIVEQDIERFILTTPKTIPSSSSSDLLKTTNIFIKTSNTNDDQQLTNNNININNDVYYYDLDYYSDVYYYDDDGVGGVANNGLVIDNDYNFDSDRKNKTINSKNNTSINEIQTINLSTQNNTYKYNNTTTNNNDFDDNVNNIDDKFNRISTDNLDNNNYYDDNDYYYDSIIPIDTTTKSSILSTTAKVLPKSKNDIRKVLIVNDKFRKYDQRYFNDCPIHLDRNLCLNDGKCFKIILYNNVLVYGCKCIDNSYGFRCEFKSIT</sequence>
<dbReference type="Proteomes" id="UP000290737">
    <property type="component" value="Genome"/>
</dbReference>
<accession>A0A2I7G2W7</accession>
<dbReference type="InterPro" id="IPR000742">
    <property type="entry name" value="EGF"/>
</dbReference>
<dbReference type="GeneID" id="41701741"/>
<protein>
    <recommendedName>
        <fullName evidence="1">EGF-like domain-containing protein</fullName>
    </recommendedName>
</protein>
<dbReference type="Gene3D" id="2.10.25.10">
    <property type="entry name" value="Laminin"/>
    <property type="match status" value="1"/>
</dbReference>
<proteinExistence type="predicted"/>
<dbReference type="KEGG" id="vg:41701741"/>
<organism evidence="2">
    <name type="scientific">Esparto virus</name>
    <dbReference type="NCBI Taxonomy" id="2072209"/>
    <lineage>
        <taxon>Viruses</taxon>
        <taxon>Viruses incertae sedis</taxon>
        <taxon>Naldaviricetes</taxon>
        <taxon>Lefavirales</taxon>
        <taxon>Nudiviridae</taxon>
        <taxon>Alphanudivirus</taxon>
        <taxon>Alphanudivirus tertidromelanogasteris</taxon>
    </lineage>
</organism>
<evidence type="ECO:0000259" key="1">
    <source>
        <dbReference type="PROSITE" id="PS50026"/>
    </source>
</evidence>
<evidence type="ECO:0000313" key="3">
    <source>
        <dbReference type="Proteomes" id="UP000290737"/>
    </source>
</evidence>